<dbReference type="RefSeq" id="WP_377982692.1">
    <property type="nucleotide sequence ID" value="NZ_JBBKXZ010000001.1"/>
</dbReference>
<dbReference type="Gene3D" id="3.40.50.1100">
    <property type="match status" value="2"/>
</dbReference>
<dbReference type="PANTHER" id="PTHR43780">
    <property type="entry name" value="1-AMINOCYCLOPROPANE-1-CARBOXYLATE DEAMINASE-RELATED"/>
    <property type="match status" value="1"/>
</dbReference>
<evidence type="ECO:0000256" key="3">
    <source>
        <dbReference type="ARBA" id="ARBA00022898"/>
    </source>
</evidence>
<feature type="domain" description="Tryptophan synthase beta chain-like PALP" evidence="4">
    <location>
        <begin position="14"/>
        <end position="280"/>
    </location>
</feature>
<keyword evidence="6" id="KW-1185">Reference proteome</keyword>
<sequence length="286" mass="32684">MDIHLFESKTLQLPSPIQELNISQFKEANVRVFVKRDDLIHPIISGNKWRKLREYIRLAKEFPQLPLVSFGGAYSNHLYALAYIGHEFKIPTMGIIRGKELNKSSNPFLEQMFNWGMELHFISREDYKEKISPIKRDSILIPEGGYSEIGINGIQNLVSELENFNPSHIVTAVGTGTTALGIHKYWKKPVIGILTLNNLAEIQQHEEELNSSGITWKTDYIMGKYAKETPIINDFCQSFEEQHQIKIEPIYTGRMFYGLYDMIAKKAFPEGSTILAIHTGGIKLPN</sequence>
<evidence type="ECO:0000256" key="2">
    <source>
        <dbReference type="ARBA" id="ARBA00008639"/>
    </source>
</evidence>
<dbReference type="SUPFAM" id="SSF53686">
    <property type="entry name" value="Tryptophan synthase beta subunit-like PLP-dependent enzymes"/>
    <property type="match status" value="1"/>
</dbReference>
<evidence type="ECO:0000259" key="4">
    <source>
        <dbReference type="Pfam" id="PF00291"/>
    </source>
</evidence>
<proteinExistence type="inferred from homology"/>
<comment type="caution">
    <text evidence="5">The sequence shown here is derived from an EMBL/GenBank/DDBJ whole genome shotgun (WGS) entry which is preliminary data.</text>
</comment>
<dbReference type="EMBL" id="JBBKXZ010000001">
    <property type="protein sequence ID" value="MFD3393809.1"/>
    <property type="molecule type" value="Genomic_DNA"/>
</dbReference>
<dbReference type="InterPro" id="IPR001926">
    <property type="entry name" value="TrpB-like_PALP"/>
</dbReference>
<dbReference type="InterPro" id="IPR036052">
    <property type="entry name" value="TrpB-like_PALP_sf"/>
</dbReference>
<dbReference type="InterPro" id="IPR027278">
    <property type="entry name" value="ACCD_DCysDesulf"/>
</dbReference>
<evidence type="ECO:0000313" key="6">
    <source>
        <dbReference type="Proteomes" id="UP001598138"/>
    </source>
</evidence>
<name>A0ABW6DA82_9BACT</name>
<dbReference type="PIRSF" id="PIRSF006278">
    <property type="entry name" value="ACCD_DCysDesulf"/>
    <property type="match status" value="1"/>
</dbReference>
<evidence type="ECO:0000313" key="5">
    <source>
        <dbReference type="EMBL" id="MFD3393809.1"/>
    </source>
</evidence>
<keyword evidence="3" id="KW-0663">Pyridoxal phosphate</keyword>
<organism evidence="5 6">
    <name type="scientific">Aquirufa avitistagni</name>
    <dbReference type="NCBI Taxonomy" id="3104728"/>
    <lineage>
        <taxon>Bacteria</taxon>
        <taxon>Pseudomonadati</taxon>
        <taxon>Bacteroidota</taxon>
        <taxon>Cytophagia</taxon>
        <taxon>Cytophagales</taxon>
        <taxon>Flectobacillaceae</taxon>
        <taxon>Aquirufa</taxon>
    </lineage>
</organism>
<dbReference type="PANTHER" id="PTHR43780:SF2">
    <property type="entry name" value="1-AMINOCYCLOPROPANE-1-CARBOXYLATE DEAMINASE-RELATED"/>
    <property type="match status" value="1"/>
</dbReference>
<comment type="cofactor">
    <cofactor evidence="1">
        <name>pyridoxal 5'-phosphate</name>
        <dbReference type="ChEBI" id="CHEBI:597326"/>
    </cofactor>
</comment>
<protein>
    <submittedName>
        <fullName evidence="5">Pyridoxal-phosphate dependent enzyme</fullName>
    </submittedName>
</protein>
<comment type="similarity">
    <text evidence="2">Belongs to the ACC deaminase/D-cysteine desulfhydrase family.</text>
</comment>
<dbReference type="Pfam" id="PF00291">
    <property type="entry name" value="PALP"/>
    <property type="match status" value="1"/>
</dbReference>
<accession>A0ABW6DA82</accession>
<reference evidence="5 6" key="1">
    <citation type="submission" date="2024-03" db="EMBL/GenBank/DDBJ databases">
        <title>Aquirufa genome sequencing.</title>
        <authorList>
            <person name="Pitt A."/>
            <person name="Hahn M.W."/>
        </authorList>
    </citation>
    <scope>NUCLEOTIDE SEQUENCE [LARGE SCALE GENOMIC DNA]</scope>
    <source>
        <strain evidence="5 6">OSTEICH-129V</strain>
    </source>
</reference>
<dbReference type="Proteomes" id="UP001598138">
    <property type="component" value="Unassembled WGS sequence"/>
</dbReference>
<gene>
    <name evidence="5" type="ORF">U0R10_04175</name>
</gene>
<evidence type="ECO:0000256" key="1">
    <source>
        <dbReference type="ARBA" id="ARBA00001933"/>
    </source>
</evidence>